<evidence type="ECO:0000256" key="10">
    <source>
        <dbReference type="ARBA" id="ARBA00023180"/>
    </source>
</evidence>
<evidence type="ECO:0000313" key="17">
    <source>
        <dbReference type="Proteomes" id="UP000694523"/>
    </source>
</evidence>
<dbReference type="GO" id="GO:0007411">
    <property type="term" value="P:axon guidance"/>
    <property type="evidence" value="ECO:0007669"/>
    <property type="project" value="TreeGrafter"/>
</dbReference>
<dbReference type="Pfam" id="PF00041">
    <property type="entry name" value="fn3"/>
    <property type="match status" value="2"/>
</dbReference>
<dbReference type="FunFam" id="2.60.40.10:FF:000004">
    <property type="entry name" value="DCC isoform 1"/>
    <property type="match status" value="1"/>
</dbReference>
<dbReference type="SMART" id="SM00409">
    <property type="entry name" value="IG"/>
    <property type="match status" value="4"/>
</dbReference>
<evidence type="ECO:0000256" key="7">
    <source>
        <dbReference type="ARBA" id="ARBA00022889"/>
    </source>
</evidence>
<dbReference type="InterPro" id="IPR003961">
    <property type="entry name" value="FN3_dom"/>
</dbReference>
<evidence type="ECO:0000256" key="4">
    <source>
        <dbReference type="ARBA" id="ARBA00022622"/>
    </source>
</evidence>
<dbReference type="GO" id="GO:0098632">
    <property type="term" value="F:cell-cell adhesion mediator activity"/>
    <property type="evidence" value="ECO:0007669"/>
    <property type="project" value="TreeGrafter"/>
</dbReference>
<dbReference type="InterPro" id="IPR003599">
    <property type="entry name" value="Ig_sub"/>
</dbReference>
<dbReference type="FunFam" id="2.60.40.10:FF:000054">
    <property type="entry name" value="Contactin 1"/>
    <property type="match status" value="1"/>
</dbReference>
<dbReference type="SUPFAM" id="SSF48726">
    <property type="entry name" value="Immunoglobulin"/>
    <property type="match status" value="5"/>
</dbReference>
<dbReference type="SMART" id="SM00060">
    <property type="entry name" value="FN3"/>
    <property type="match status" value="4"/>
</dbReference>
<feature type="transmembrane region" description="Helical" evidence="13">
    <location>
        <begin position="968"/>
        <end position="994"/>
    </location>
</feature>
<organism evidence="16 17">
    <name type="scientific">Neogobius melanostomus</name>
    <name type="common">round goby</name>
    <dbReference type="NCBI Taxonomy" id="47308"/>
    <lineage>
        <taxon>Eukaryota</taxon>
        <taxon>Metazoa</taxon>
        <taxon>Chordata</taxon>
        <taxon>Craniata</taxon>
        <taxon>Vertebrata</taxon>
        <taxon>Euteleostomi</taxon>
        <taxon>Actinopterygii</taxon>
        <taxon>Neopterygii</taxon>
        <taxon>Teleostei</taxon>
        <taxon>Neoteleostei</taxon>
        <taxon>Acanthomorphata</taxon>
        <taxon>Gobiaria</taxon>
        <taxon>Gobiiformes</taxon>
        <taxon>Gobioidei</taxon>
        <taxon>Gobiidae</taxon>
        <taxon>Benthophilinae</taxon>
        <taxon>Neogobiini</taxon>
        <taxon>Neogobius</taxon>
    </lineage>
</organism>
<feature type="domain" description="Fibronectin type-III" evidence="15">
    <location>
        <begin position="585"/>
        <end position="673"/>
    </location>
</feature>
<dbReference type="GO" id="GO:0007420">
    <property type="term" value="P:brain development"/>
    <property type="evidence" value="ECO:0007669"/>
    <property type="project" value="TreeGrafter"/>
</dbReference>
<proteinExistence type="inferred from homology"/>
<evidence type="ECO:0000256" key="11">
    <source>
        <dbReference type="ARBA" id="ARBA00023288"/>
    </source>
</evidence>
<dbReference type="InterPro" id="IPR036179">
    <property type="entry name" value="Ig-like_dom_sf"/>
</dbReference>
<evidence type="ECO:0000256" key="3">
    <source>
        <dbReference type="ARBA" id="ARBA00022475"/>
    </source>
</evidence>
<dbReference type="GO" id="GO:0098552">
    <property type="term" value="C:side of membrane"/>
    <property type="evidence" value="ECO:0007669"/>
    <property type="project" value="UniProtKB-KW"/>
</dbReference>
<dbReference type="AlphaFoldDB" id="A0A8C6UGK0"/>
<feature type="domain" description="Fibronectin type-III" evidence="15">
    <location>
        <begin position="875"/>
        <end position="967"/>
    </location>
</feature>
<evidence type="ECO:0000256" key="12">
    <source>
        <dbReference type="ARBA" id="ARBA00023319"/>
    </source>
</evidence>
<keyword evidence="7" id="KW-0130">Cell adhesion</keyword>
<keyword evidence="12" id="KW-0393">Immunoglobulin domain</keyword>
<dbReference type="Pfam" id="PF07679">
    <property type="entry name" value="I-set"/>
    <property type="match status" value="3"/>
</dbReference>
<dbReference type="FunFam" id="2.60.40.10:FF:000005">
    <property type="entry name" value="Neuronal cell adhesion molecule"/>
    <property type="match status" value="1"/>
</dbReference>
<keyword evidence="6" id="KW-0677">Repeat</keyword>
<dbReference type="FunFam" id="2.60.40.10:FF:000035">
    <property type="entry name" value="Contactin 1"/>
    <property type="match status" value="1"/>
</dbReference>
<sequence length="999" mass="111096">MIVFAPSPFMLHVNSTACSFDKAAPELPDKLDEAAGSGPVFEEQPVNTIYPEESPEAKITMTCRARANPPIDMNAQKSHYSLAGGNLVISYPHKGKHVGRYSCLASNKYGSVISRSASVQFGYLDFFSSEERESVYVKEGQGAVLLCAPPPHYPAELSFRWILNEFPTFIPLDKRRFVSQITGNLYISKVDASDSGNYSCIASSPAISKSVFSNYIPLVPLAERPIRKYPADFKVKFPDTTAMVGQNITLECFALGNPVPEIRWKKLDGPMPANHEVRMAGAHLHLNNVQIEDAGAYQCEALNSKGKDYHSARLSVEAVPEWVEYINNTEKGLGSEHAMSCEASGKPKPHIRWLKNGKPVNFSKKCGMYQCIAENRHGSSMAMLSCVSCAPTFEHSPVKRELAARNGRVVIECRPRAAPKPTISWSKDTELLHNSTRVFIWEDGSLEILNVTRADEGRYTCFAENDRGKANSTGSLLVTDATKITLAPANGDVKEGEDTALQCAASHDPSLDITFIWYAIRTVLDIKYHIFCLGFYFLQNGSSNGELLIRNVQLKHAGNYSCTAETLVDNVTASAYLLVRGAPGAPGGVRVLNKTEKSITVQWSKGADNHSPITKYTIQFRDAYSKVWKNASTFGNRGGLFPWTDYEFRVIATNTLGTGEPSSPSPKDKTLDSFPVVAPSNVTGGGGTNGELIITWKPVEPLYYYGPNFGYILAFKQKLEQVWRYVTVSDPQARRYVHKDSSIPAKTEFQVKVKAFNSKGDGPYSTTAAIYSADDTPSKAPQIVSGKALSSSTAIFWWSPLNQSTIDGYEVRFWRPQRDPDERDHKVGVSYNENHTRLDGLKPDSHYYIEIRGYNSAGYGPPSDPLQIHTKRSPPKQVPRVTKKYNRQTVSISWECVKPQENEAPVDEYRVLYRKQGHSSGKLYNTKTLFIELPLRSDGNYVVEVRAHTEGGEGPVGQIEIQKTNINFFIFFPVSTYKLCFFIFLHLHLLNIFLNVSIV</sequence>
<dbReference type="CDD" id="cd00063">
    <property type="entry name" value="FN3"/>
    <property type="match status" value="4"/>
</dbReference>
<evidence type="ECO:0000313" key="16">
    <source>
        <dbReference type="Ensembl" id="ENSNMLP00000036027.1"/>
    </source>
</evidence>
<keyword evidence="13" id="KW-0812">Transmembrane</keyword>
<feature type="domain" description="Ig-like" evidence="14">
    <location>
        <begin position="230"/>
        <end position="315"/>
    </location>
</feature>
<dbReference type="InterPro" id="IPR013098">
    <property type="entry name" value="Ig_I-set"/>
</dbReference>
<evidence type="ECO:0000256" key="6">
    <source>
        <dbReference type="ARBA" id="ARBA00022737"/>
    </source>
</evidence>
<dbReference type="Pfam" id="PF13927">
    <property type="entry name" value="Ig_3"/>
    <property type="match status" value="2"/>
</dbReference>
<dbReference type="InterPro" id="IPR036116">
    <property type="entry name" value="FN3_sf"/>
</dbReference>
<dbReference type="FunFam" id="2.60.40.10:FF:000052">
    <property type="entry name" value="Contactin 1"/>
    <property type="match status" value="1"/>
</dbReference>
<keyword evidence="8 13" id="KW-0472">Membrane</keyword>
<evidence type="ECO:0000259" key="15">
    <source>
        <dbReference type="PROSITE" id="PS50853"/>
    </source>
</evidence>
<feature type="domain" description="Ig-like" evidence="14">
    <location>
        <begin position="482"/>
        <end position="572"/>
    </location>
</feature>
<reference evidence="16" key="2">
    <citation type="submission" date="2025-09" db="UniProtKB">
        <authorList>
            <consortium name="Ensembl"/>
        </authorList>
    </citation>
    <scope>IDENTIFICATION</scope>
</reference>
<dbReference type="InterPro" id="IPR013783">
    <property type="entry name" value="Ig-like_fold"/>
</dbReference>
<dbReference type="GO" id="GO:0005886">
    <property type="term" value="C:plasma membrane"/>
    <property type="evidence" value="ECO:0007669"/>
    <property type="project" value="UniProtKB-SubCell"/>
</dbReference>
<evidence type="ECO:0000259" key="14">
    <source>
        <dbReference type="PROSITE" id="PS50835"/>
    </source>
</evidence>
<feature type="domain" description="Ig-like" evidence="14">
    <location>
        <begin position="125"/>
        <end position="212"/>
    </location>
</feature>
<feature type="domain" description="Ig-like" evidence="14">
    <location>
        <begin position="39"/>
        <end position="120"/>
    </location>
</feature>
<dbReference type="Gene3D" id="2.60.40.10">
    <property type="entry name" value="Immunoglobulins"/>
    <property type="match status" value="10"/>
</dbReference>
<evidence type="ECO:0000256" key="9">
    <source>
        <dbReference type="ARBA" id="ARBA00023157"/>
    </source>
</evidence>
<feature type="domain" description="Ig-like" evidence="14">
    <location>
        <begin position="391"/>
        <end position="479"/>
    </location>
</feature>
<feature type="domain" description="Fibronectin type-III" evidence="15">
    <location>
        <begin position="678"/>
        <end position="775"/>
    </location>
</feature>
<dbReference type="SMART" id="SM00408">
    <property type="entry name" value="IGc2"/>
    <property type="match status" value="6"/>
</dbReference>
<dbReference type="GO" id="GO:0030424">
    <property type="term" value="C:axon"/>
    <property type="evidence" value="ECO:0007669"/>
    <property type="project" value="TreeGrafter"/>
</dbReference>
<dbReference type="InterPro" id="IPR007110">
    <property type="entry name" value="Ig-like_dom"/>
</dbReference>
<keyword evidence="11" id="KW-0449">Lipoprotein</keyword>
<feature type="domain" description="Ig-like" evidence="14">
    <location>
        <begin position="320"/>
        <end position="388"/>
    </location>
</feature>
<keyword evidence="5" id="KW-0732">Signal</keyword>
<keyword evidence="10" id="KW-0325">Glycoprotein</keyword>
<evidence type="ECO:0000256" key="1">
    <source>
        <dbReference type="ARBA" id="ARBA00004609"/>
    </source>
</evidence>
<dbReference type="FunFam" id="2.60.40.10:FF:000044">
    <property type="entry name" value="Contactin 1"/>
    <property type="match status" value="1"/>
</dbReference>
<reference evidence="16" key="1">
    <citation type="submission" date="2025-08" db="UniProtKB">
        <authorList>
            <consortium name="Ensembl"/>
        </authorList>
    </citation>
    <scope>IDENTIFICATION</scope>
</reference>
<dbReference type="SUPFAM" id="SSF49265">
    <property type="entry name" value="Fibronectin type III"/>
    <property type="match status" value="2"/>
</dbReference>
<keyword evidence="3" id="KW-1003">Cell membrane</keyword>
<name>A0A8C6UGK0_9GOBI</name>
<evidence type="ECO:0000256" key="5">
    <source>
        <dbReference type="ARBA" id="ARBA00022729"/>
    </source>
</evidence>
<dbReference type="FunFam" id="2.60.40.10:FF:000047">
    <property type="entry name" value="Contactin 1"/>
    <property type="match status" value="1"/>
</dbReference>
<dbReference type="FunFam" id="2.60.40.10:FF:000064">
    <property type="entry name" value="Contactin 1"/>
    <property type="match status" value="1"/>
</dbReference>
<dbReference type="Proteomes" id="UP000694523">
    <property type="component" value="Unplaced"/>
</dbReference>
<dbReference type="FunFam" id="2.60.40.10:FF:000028">
    <property type="entry name" value="Neuronal cell adhesion molecule"/>
    <property type="match status" value="1"/>
</dbReference>
<evidence type="ECO:0000256" key="2">
    <source>
        <dbReference type="ARBA" id="ARBA00009812"/>
    </source>
</evidence>
<dbReference type="PROSITE" id="PS50835">
    <property type="entry name" value="IG_LIKE"/>
    <property type="match status" value="6"/>
</dbReference>
<protein>
    <submittedName>
        <fullName evidence="16">Contactin 1</fullName>
    </submittedName>
</protein>
<dbReference type="PANTHER" id="PTHR44170:SF10">
    <property type="entry name" value="CONTACTIN-1"/>
    <property type="match status" value="1"/>
</dbReference>
<feature type="domain" description="Fibronectin type-III" evidence="15">
    <location>
        <begin position="780"/>
        <end position="873"/>
    </location>
</feature>
<evidence type="ECO:0000256" key="13">
    <source>
        <dbReference type="SAM" id="Phobius"/>
    </source>
</evidence>
<dbReference type="Ensembl" id="ENSNMLT00000040159.1">
    <property type="protein sequence ID" value="ENSNMLP00000036027.1"/>
    <property type="gene ID" value="ENSNMLG00000021574.1"/>
</dbReference>
<keyword evidence="17" id="KW-1185">Reference proteome</keyword>
<dbReference type="InterPro" id="IPR003598">
    <property type="entry name" value="Ig_sub2"/>
</dbReference>
<keyword evidence="9" id="KW-1015">Disulfide bond</keyword>
<comment type="similarity">
    <text evidence="2">Belongs to the immunoglobulin superfamily. Contactin family.</text>
</comment>
<accession>A0A8C6UGK0</accession>
<keyword evidence="4" id="KW-0336">GPI-anchor</keyword>
<evidence type="ECO:0000256" key="8">
    <source>
        <dbReference type="ARBA" id="ARBA00023136"/>
    </source>
</evidence>
<dbReference type="PANTHER" id="PTHR44170">
    <property type="entry name" value="PROTEIN SIDEKICK"/>
    <property type="match status" value="1"/>
</dbReference>
<dbReference type="PROSITE" id="PS50853">
    <property type="entry name" value="FN3"/>
    <property type="match status" value="4"/>
</dbReference>
<keyword evidence="13" id="KW-1133">Transmembrane helix</keyword>
<comment type="subcellular location">
    <subcellularLocation>
        <location evidence="1">Cell membrane</location>
        <topology evidence="1">Lipid-anchor</topology>
        <topology evidence="1">GPI-anchor</topology>
    </subcellularLocation>
</comment>